<dbReference type="PRINTS" id="PR00420">
    <property type="entry name" value="RNGMNOXGNASE"/>
</dbReference>
<evidence type="ECO:0000256" key="1">
    <source>
        <dbReference type="ARBA" id="ARBA00001974"/>
    </source>
</evidence>
<dbReference type="OrthoDB" id="8670884at2"/>
<keyword evidence="2" id="KW-0285">Flavoprotein</keyword>
<dbReference type="SUPFAM" id="SSF51905">
    <property type="entry name" value="FAD/NAD(P)-binding domain"/>
    <property type="match status" value="1"/>
</dbReference>
<dbReference type="GO" id="GO:0016709">
    <property type="term" value="F:oxidoreductase activity, acting on paired donors, with incorporation or reduction of molecular oxygen, NAD(P)H as one donor, and incorporation of one atom of oxygen"/>
    <property type="evidence" value="ECO:0007669"/>
    <property type="project" value="UniProtKB-ARBA"/>
</dbReference>
<dbReference type="Gene3D" id="3.30.70.2450">
    <property type="match status" value="1"/>
</dbReference>
<comment type="cofactor">
    <cofactor evidence="1">
        <name>FAD</name>
        <dbReference type="ChEBI" id="CHEBI:57692"/>
    </cofactor>
</comment>
<dbReference type="RefSeq" id="WP_090102511.1">
    <property type="nucleotide sequence ID" value="NZ_FNIX01000016.1"/>
</dbReference>
<dbReference type="EMBL" id="FNIX01000016">
    <property type="protein sequence ID" value="SDP84388.1"/>
    <property type="molecule type" value="Genomic_DNA"/>
</dbReference>
<dbReference type="Proteomes" id="UP000199691">
    <property type="component" value="Unassembled WGS sequence"/>
</dbReference>
<dbReference type="AlphaFoldDB" id="A0A1H0W1E2"/>
<dbReference type="InterPro" id="IPR002938">
    <property type="entry name" value="FAD-bd"/>
</dbReference>
<evidence type="ECO:0000256" key="3">
    <source>
        <dbReference type="ARBA" id="ARBA00022827"/>
    </source>
</evidence>
<keyword evidence="6" id="KW-1185">Reference proteome</keyword>
<dbReference type="InterPro" id="IPR036188">
    <property type="entry name" value="FAD/NAD-bd_sf"/>
</dbReference>
<dbReference type="STRING" id="641025.SAMN05421507_116167"/>
<accession>A0A1H0W1E2</accession>
<proteinExistence type="predicted"/>
<sequence>MVIIAGAGPTGMALACGLRQCGVDVRVVDAADGPATTSRAMGLQPGGAEVLARLGALGDLAEKAVRLRAMRINGKKALDLTALRDAGQLVVSQARVEERLRTRLSELGVEVEWSTPIESVPADDWLVGCDGAHSAVRRRAGIPFEGSQVMENFLLRDVHATWDLDRESIHVHTDGPSMTTIFPLPGGQWRVMSPNGGRWTPGPVDHVEWESTFRIHRRQAATYRRGEVFLAGDAAHIHSPVGGQGMNTGLGDAENLAWKLALVVRNRASERLLDTYEAERRPIGARVLASTTPATRLVLGPGLLTRTVRDRLLWPLLAAAPVQRRLVRFTSQLDLRYSGPLATGRRGGERVPAFARVGRWVLAGPPACLEVARERLGDVVHHERAGDTLLVRPDAHLAWRGPSSPERLSAWLNEVLGVPATPRRTPRS</sequence>
<feature type="domain" description="FAD-binding" evidence="4">
    <location>
        <begin position="124"/>
        <end position="165"/>
    </location>
</feature>
<dbReference type="InterPro" id="IPR050641">
    <property type="entry name" value="RIFMO-like"/>
</dbReference>
<feature type="domain" description="FAD-binding" evidence="4">
    <location>
        <begin position="2"/>
        <end position="123"/>
    </location>
</feature>
<protein>
    <submittedName>
        <fullName evidence="5">4,5-epoxidase</fullName>
    </submittedName>
</protein>
<evidence type="ECO:0000259" key="4">
    <source>
        <dbReference type="Pfam" id="PF01494"/>
    </source>
</evidence>
<dbReference type="Gene3D" id="3.50.50.60">
    <property type="entry name" value="FAD/NAD(P)-binding domain"/>
    <property type="match status" value="2"/>
</dbReference>
<keyword evidence="3" id="KW-0274">FAD</keyword>
<evidence type="ECO:0000313" key="6">
    <source>
        <dbReference type="Proteomes" id="UP000199691"/>
    </source>
</evidence>
<reference evidence="6" key="1">
    <citation type="submission" date="2016-10" db="EMBL/GenBank/DDBJ databases">
        <authorList>
            <person name="Varghese N."/>
            <person name="Submissions S."/>
        </authorList>
    </citation>
    <scope>NUCLEOTIDE SEQUENCE [LARGE SCALE GENOMIC DNA]</scope>
    <source>
        <strain evidence="6">CGMCC 4.6609</strain>
    </source>
</reference>
<feature type="domain" description="FAD-binding" evidence="4">
    <location>
        <begin position="205"/>
        <end position="289"/>
    </location>
</feature>
<dbReference type="GO" id="GO:0071949">
    <property type="term" value="F:FAD binding"/>
    <property type="evidence" value="ECO:0007669"/>
    <property type="project" value="InterPro"/>
</dbReference>
<evidence type="ECO:0000256" key="2">
    <source>
        <dbReference type="ARBA" id="ARBA00022630"/>
    </source>
</evidence>
<name>A0A1H0W1E2_9PSEU</name>
<dbReference type="Gene3D" id="3.40.30.120">
    <property type="match status" value="1"/>
</dbReference>
<gene>
    <name evidence="5" type="ORF">SAMN05421507_116167</name>
</gene>
<dbReference type="PANTHER" id="PTHR43004:SF19">
    <property type="entry name" value="BINDING MONOOXYGENASE, PUTATIVE (JCVI)-RELATED"/>
    <property type="match status" value="1"/>
</dbReference>
<organism evidence="5 6">
    <name type="scientific">Lentzea jiangxiensis</name>
    <dbReference type="NCBI Taxonomy" id="641025"/>
    <lineage>
        <taxon>Bacteria</taxon>
        <taxon>Bacillati</taxon>
        <taxon>Actinomycetota</taxon>
        <taxon>Actinomycetes</taxon>
        <taxon>Pseudonocardiales</taxon>
        <taxon>Pseudonocardiaceae</taxon>
        <taxon>Lentzea</taxon>
    </lineage>
</organism>
<dbReference type="PANTHER" id="PTHR43004">
    <property type="entry name" value="TRK SYSTEM POTASSIUM UPTAKE PROTEIN"/>
    <property type="match status" value="1"/>
</dbReference>
<evidence type="ECO:0000313" key="5">
    <source>
        <dbReference type="EMBL" id="SDP84388.1"/>
    </source>
</evidence>
<dbReference type="Pfam" id="PF01494">
    <property type="entry name" value="FAD_binding_3"/>
    <property type="match status" value="3"/>
</dbReference>